<dbReference type="RefSeq" id="WP_111356292.1">
    <property type="nucleotide sequence ID" value="NZ_NHSK01000074.1"/>
</dbReference>
<evidence type="ECO:0000256" key="2">
    <source>
        <dbReference type="SAM" id="Phobius"/>
    </source>
</evidence>
<dbReference type="AlphaFoldDB" id="A0A327KYH3"/>
<proteinExistence type="predicted"/>
<dbReference type="Proteomes" id="UP000248863">
    <property type="component" value="Unassembled WGS sequence"/>
</dbReference>
<keyword evidence="2" id="KW-0472">Membrane</keyword>
<keyword evidence="4" id="KW-1185">Reference proteome</keyword>
<sequence>MSIDTQADQRRHTHPAPPRMPPDVEPITQPLVFTHRPLSDVEVAVLRTMRPAGDLYVHEPDLSLHVISMALAAISGALVGFVIRGLL</sequence>
<reference evidence="3 4" key="1">
    <citation type="submission" date="2017-07" db="EMBL/GenBank/DDBJ databases">
        <title>Draft Genome Sequences of Select Purple Nonsulfur Bacteria.</title>
        <authorList>
            <person name="Lasarre B."/>
            <person name="Mckinlay J.B."/>
        </authorList>
    </citation>
    <scope>NUCLEOTIDE SEQUENCE [LARGE SCALE GENOMIC DNA]</scope>
    <source>
        <strain evidence="3 4">DSM 11907</strain>
    </source>
</reference>
<protein>
    <submittedName>
        <fullName evidence="3">Uncharacterized protein</fullName>
    </submittedName>
</protein>
<keyword evidence="2" id="KW-0812">Transmembrane</keyword>
<evidence type="ECO:0000313" key="3">
    <source>
        <dbReference type="EMBL" id="RAI40458.1"/>
    </source>
</evidence>
<evidence type="ECO:0000256" key="1">
    <source>
        <dbReference type="SAM" id="MobiDB-lite"/>
    </source>
</evidence>
<comment type="caution">
    <text evidence="3">The sequence shown here is derived from an EMBL/GenBank/DDBJ whole genome shotgun (WGS) entry which is preliminary data.</text>
</comment>
<feature type="compositionally biased region" description="Pro residues" evidence="1">
    <location>
        <begin position="15"/>
        <end position="24"/>
    </location>
</feature>
<gene>
    <name evidence="3" type="ORF">CH338_06350</name>
</gene>
<evidence type="ECO:0000313" key="4">
    <source>
        <dbReference type="Proteomes" id="UP000248863"/>
    </source>
</evidence>
<accession>A0A327KYH3</accession>
<feature type="region of interest" description="Disordered" evidence="1">
    <location>
        <begin position="1"/>
        <end position="27"/>
    </location>
</feature>
<dbReference type="EMBL" id="NPEU01000041">
    <property type="protein sequence ID" value="RAI40458.1"/>
    <property type="molecule type" value="Genomic_DNA"/>
</dbReference>
<organism evidence="3 4">
    <name type="scientific">Rhodoplanes elegans</name>
    <dbReference type="NCBI Taxonomy" id="29408"/>
    <lineage>
        <taxon>Bacteria</taxon>
        <taxon>Pseudomonadati</taxon>
        <taxon>Pseudomonadota</taxon>
        <taxon>Alphaproteobacteria</taxon>
        <taxon>Hyphomicrobiales</taxon>
        <taxon>Nitrobacteraceae</taxon>
        <taxon>Rhodoplanes</taxon>
    </lineage>
</organism>
<keyword evidence="2" id="KW-1133">Transmembrane helix</keyword>
<feature type="transmembrane region" description="Helical" evidence="2">
    <location>
        <begin position="62"/>
        <end position="83"/>
    </location>
</feature>
<name>A0A327KYH3_9BRAD</name>